<evidence type="ECO:0008006" key="4">
    <source>
        <dbReference type="Google" id="ProtNLM"/>
    </source>
</evidence>
<proteinExistence type="predicted"/>
<comment type="caution">
    <text evidence="2">The sequence shown here is derived from an EMBL/GenBank/DDBJ whole genome shotgun (WGS) entry which is preliminary data.</text>
</comment>
<keyword evidence="1" id="KW-0812">Transmembrane</keyword>
<sequence>MRHVVQLVLAALALIGAVLSWLRVRTIVEVAPIADGQPATTSVAYSPPMMLLTMLLATAAGVLLVLGVAGLVRGRRRLRTPESGLSAPAP</sequence>
<gene>
    <name evidence="2" type="ORF">K9U37_00810</name>
</gene>
<protein>
    <recommendedName>
        <fullName evidence="4">Transmembrane protein</fullName>
    </recommendedName>
</protein>
<evidence type="ECO:0000256" key="1">
    <source>
        <dbReference type="SAM" id="Phobius"/>
    </source>
</evidence>
<reference evidence="2" key="1">
    <citation type="journal article" date="2022" name="ISME J.">
        <title>Identification of active gaseous-alkane degraders at natural gas seeps.</title>
        <authorList>
            <person name="Farhan Ul Haque M."/>
            <person name="Hernandez M."/>
            <person name="Crombie A.T."/>
            <person name="Murrell J.C."/>
        </authorList>
    </citation>
    <scope>NUCLEOTIDE SEQUENCE</scope>
    <source>
        <strain evidence="2">ANDR5</strain>
    </source>
</reference>
<accession>A0ABS9YQN5</accession>
<feature type="transmembrane region" description="Helical" evidence="1">
    <location>
        <begin position="50"/>
        <end position="72"/>
    </location>
</feature>
<organism evidence="2 3">
    <name type="scientific">Candidatus Mycolicibacterium alkanivorans</name>
    <dbReference type="NCBI Taxonomy" id="2954114"/>
    <lineage>
        <taxon>Bacteria</taxon>
        <taxon>Bacillati</taxon>
        <taxon>Actinomycetota</taxon>
        <taxon>Actinomycetes</taxon>
        <taxon>Mycobacteriales</taxon>
        <taxon>Mycobacteriaceae</taxon>
        <taxon>Mycolicibacterium</taxon>
    </lineage>
</organism>
<keyword evidence="1" id="KW-0472">Membrane</keyword>
<keyword evidence="1" id="KW-1133">Transmembrane helix</keyword>
<evidence type="ECO:0000313" key="3">
    <source>
        <dbReference type="Proteomes" id="UP001139068"/>
    </source>
</evidence>
<dbReference type="Proteomes" id="UP001139068">
    <property type="component" value="Unassembled WGS sequence"/>
</dbReference>
<evidence type="ECO:0000313" key="2">
    <source>
        <dbReference type="EMBL" id="MCI4673570.1"/>
    </source>
</evidence>
<name>A0ABS9YQN5_9MYCO</name>
<dbReference type="RefSeq" id="WP_243070094.1">
    <property type="nucleotide sequence ID" value="NZ_JAIVFL010000001.1"/>
</dbReference>
<keyword evidence="3" id="KW-1185">Reference proteome</keyword>
<dbReference type="EMBL" id="JAIVFL010000001">
    <property type="protein sequence ID" value="MCI4673570.1"/>
    <property type="molecule type" value="Genomic_DNA"/>
</dbReference>